<reference evidence="3" key="1">
    <citation type="submission" date="2020-06" db="EMBL/GenBank/DDBJ databases">
        <authorList>
            <person name="Dong N."/>
        </authorList>
    </citation>
    <scope>NUCLEOTIDE SEQUENCE</scope>
    <source>
        <strain evidence="3">R655-4</strain>
    </source>
</reference>
<dbReference type="AlphaFoldDB" id="A0AAJ1V9B2"/>
<reference evidence="3" key="2">
    <citation type="journal article" date="2022" name="Sci. Total Environ.">
        <title>Prevalence, transmission, and molecular epidemiology of tet(X)-positive bacteria among humans, animals, and environmental niches in China: An epidemiological, and genomic-based study.</title>
        <authorList>
            <person name="Dong N."/>
            <person name="Zeng Y."/>
            <person name="Cai C."/>
            <person name="Sun C."/>
            <person name="Lu J."/>
            <person name="Liu C."/>
            <person name="Zhou H."/>
            <person name="Sun Q."/>
            <person name="Shu L."/>
            <person name="Wang H."/>
            <person name="Wang Y."/>
            <person name="Wang S."/>
            <person name="Wu C."/>
            <person name="Chan E.W."/>
            <person name="Chen G."/>
            <person name="Shen Z."/>
            <person name="Chen S."/>
            <person name="Zhang R."/>
        </authorList>
    </citation>
    <scope>NUCLEOTIDE SEQUENCE</scope>
    <source>
        <strain evidence="3">R655-4</strain>
    </source>
</reference>
<evidence type="ECO:0000313" key="4">
    <source>
        <dbReference type="Proteomes" id="UP001170959"/>
    </source>
</evidence>
<dbReference type="GO" id="GO:0003887">
    <property type="term" value="F:DNA-directed DNA polymerase activity"/>
    <property type="evidence" value="ECO:0007669"/>
    <property type="project" value="InterPro"/>
</dbReference>
<dbReference type="SUPFAM" id="SSF46785">
    <property type="entry name" value="Winged helix' DNA-binding domain"/>
    <property type="match status" value="2"/>
</dbReference>
<dbReference type="Proteomes" id="UP001170959">
    <property type="component" value="Unassembled WGS sequence"/>
</dbReference>
<dbReference type="Pfam" id="PF01051">
    <property type="entry name" value="Rep3_N"/>
    <property type="match status" value="1"/>
</dbReference>
<comment type="similarity">
    <text evidence="1">Belongs to the initiator RepB protein family.</text>
</comment>
<feature type="domain" description="Initiator Rep protein WH1" evidence="2">
    <location>
        <begin position="11"/>
        <end position="166"/>
    </location>
</feature>
<dbReference type="InterPro" id="IPR036390">
    <property type="entry name" value="WH_DNA-bd_sf"/>
</dbReference>
<evidence type="ECO:0000313" key="3">
    <source>
        <dbReference type="EMBL" id="MDM1074314.1"/>
    </source>
</evidence>
<gene>
    <name evidence="3" type="ORF">HX001_17660</name>
</gene>
<dbReference type="Gene3D" id="1.10.10.10">
    <property type="entry name" value="Winged helix-like DNA-binding domain superfamily/Winged helix DNA-binding domain"/>
    <property type="match status" value="2"/>
</dbReference>
<dbReference type="EMBL" id="JACAGJ010000015">
    <property type="protein sequence ID" value="MDM1074314.1"/>
    <property type="molecule type" value="Genomic_DNA"/>
</dbReference>
<dbReference type="InterPro" id="IPR036388">
    <property type="entry name" value="WH-like_DNA-bd_sf"/>
</dbReference>
<evidence type="ECO:0000256" key="1">
    <source>
        <dbReference type="ARBA" id="ARBA00038283"/>
    </source>
</evidence>
<accession>A0AAJ1V9B2</accession>
<dbReference type="GO" id="GO:0006270">
    <property type="term" value="P:DNA replication initiation"/>
    <property type="evidence" value="ECO:0007669"/>
    <property type="project" value="InterPro"/>
</dbReference>
<comment type="caution">
    <text evidence="3">The sequence shown here is derived from an EMBL/GenBank/DDBJ whole genome shotgun (WGS) entry which is preliminary data.</text>
</comment>
<organism evidence="3 4">
    <name type="scientific">Empedobacter brevis</name>
    <dbReference type="NCBI Taxonomy" id="247"/>
    <lineage>
        <taxon>Bacteria</taxon>
        <taxon>Pseudomonadati</taxon>
        <taxon>Bacteroidota</taxon>
        <taxon>Flavobacteriia</taxon>
        <taxon>Flavobacteriales</taxon>
        <taxon>Weeksellaceae</taxon>
        <taxon>Empedobacter</taxon>
    </lineage>
</organism>
<sequence>MGSKIDNKELIQSYIITTAKYDFNVYEKRIVYRIVELLQEMLEGKTLDQKYSIEYSLFQDSKITIPVSKFLNGEKDQNYVRIKEAFISLMKKIFEYEDNKEWEAFSLIQNPKIVKGSDEKTTYVNFSLNPHIASALMDFSKGYRKYELATAMKFESIYAMRFYELFSKQKKPINYSVDYLREILMLNDKYKKQSDFVRKVIEVAKKELDEKSEYTFEYVLLPEERKKTTPISSIRFIPIFQPQNEDKDLKKKTVLKQMSKRWFIKDNEIEYLKTQYHFTDDELKNNLSLFESAHNNFAEGELIDLLSEIRPLAMDAKNVKGYVIGSIKKVLERKIINKYNL</sequence>
<dbReference type="Pfam" id="PF21205">
    <property type="entry name" value="Rep3_C"/>
    <property type="match status" value="1"/>
</dbReference>
<evidence type="ECO:0000259" key="2">
    <source>
        <dbReference type="Pfam" id="PF01051"/>
    </source>
</evidence>
<protein>
    <submittedName>
        <fullName evidence="3">Replication initiation protein</fullName>
    </submittedName>
</protein>
<dbReference type="RefSeq" id="WP_286487248.1">
    <property type="nucleotide sequence ID" value="NZ_JACAGJ010000015.1"/>
</dbReference>
<proteinExistence type="inferred from homology"/>
<dbReference type="InterPro" id="IPR000525">
    <property type="entry name" value="Initiator_Rep_WH1"/>
</dbReference>
<name>A0AAJ1V9B2_9FLAO</name>